<evidence type="ECO:0000313" key="3">
    <source>
        <dbReference type="Proteomes" id="UP000297890"/>
    </source>
</evidence>
<feature type="coiled-coil region" evidence="1">
    <location>
        <begin position="848"/>
        <end position="882"/>
    </location>
</feature>
<dbReference type="EMBL" id="SRIO01000023">
    <property type="protein sequence ID" value="TFZ81440.1"/>
    <property type="molecule type" value="Genomic_DNA"/>
</dbReference>
<name>A0A4Z0F5I3_9GAMM</name>
<dbReference type="RefSeq" id="WP_135282766.1">
    <property type="nucleotide sequence ID" value="NZ_SRIO01000023.1"/>
</dbReference>
<keyword evidence="1" id="KW-0175">Coiled coil</keyword>
<dbReference type="AlphaFoldDB" id="A0A4Z0F5I3"/>
<gene>
    <name evidence="2" type="ORF">E4680_12555</name>
</gene>
<proteinExistence type="predicted"/>
<sequence length="926" mass="104067">MPVWGDEKVSINKTSTPILQEESSQNIRKTVSGNALLRKLSSDSDKPLYKYLIEESYMKKGQLKSYYNYGKSGYYLGLPQGTCLGVNHNIPAIRNAIHDDLGLNSSTVVEVEAKSGVGIELGWKYLLQSSPWNYKPHSNTLTYNGKDDWNILSIGQDSDTDEFGTTHWHTLNLRRASKNVLYSLRGPRQVMKGSTVPFTVYCNHIMPEGIHTTVNMAYSGSASANTPHSSVMPQLSSSTELNIEFTPSVVYSGERHFTISIDSITDDENYFASTEVYQNSGSRTVTVRDNNPIPGHIAVLKISGQEVQEEGLEEIVIPITLSDNVGSSFTIDYSSLQAVPGHSPVPPTAFYNTSGTLTFQGNKDEVQYITIGWVGDVLDYEYIELTLELTNCSRSDITYFDDTVFSVVADTGPYIPIVEEPEELAPQINLGTGGSFDFNADYVVVRFHEGDADHNPELWYYWFYKVSTGTYPDVVPTYSLRNIDDMYPIGVIRKHKEFVDTDKESTEYTSCRTLLNRLLIDLDLVIEGVKEQEGYEELDDLFTIIAVTPSDDSPLVSKLLFKYFQHIIEELNPASIDEQYKITFTSQDLETVVVWNEHTIEYGIIEHGTIDSIGTYSHEIETVFEGYEENLMEEFGYSDVPIYGDWLVIRYQKSATTQDVVRIKNLNTVSRISYGNHTYYTTHGLVERTVAFVPIHGPQNMSLPLFESIVTDNFNYKEQMELYQHIARIDAHSIQITYLTWFQEHGPFIIKAISIISLVYSLGTSAAANSLWSFFIDLIVNTVILKVVTVVVKETGNEVLGAIVGTVLALVASSYGYGSNLEIGTAETLTETVTYFSNISSSVQQGTIAIEQQKLEEEIKEMEDLENTLQELEKNDIDLSEHLLLTPDTVITLGRDIQYNYDIMLSTGTVNRLVSNFFENALNLKV</sequence>
<evidence type="ECO:0000313" key="2">
    <source>
        <dbReference type="EMBL" id="TFZ81440.1"/>
    </source>
</evidence>
<dbReference type="InterPro" id="IPR038081">
    <property type="entry name" value="CalX-like_sf"/>
</dbReference>
<comment type="caution">
    <text evidence="2">The sequence shown here is derived from an EMBL/GenBank/DDBJ whole genome shotgun (WGS) entry which is preliminary data.</text>
</comment>
<keyword evidence="3" id="KW-1185">Reference proteome</keyword>
<dbReference type="SUPFAM" id="SSF141072">
    <property type="entry name" value="CalX-like"/>
    <property type="match status" value="1"/>
</dbReference>
<protein>
    <submittedName>
        <fullName evidence="2">Uncharacterized protein</fullName>
    </submittedName>
</protein>
<evidence type="ECO:0000256" key="1">
    <source>
        <dbReference type="SAM" id="Coils"/>
    </source>
</evidence>
<organism evidence="2 3">
    <name type="scientific">Candidatus Macondimonas diazotrophica</name>
    <dbReference type="NCBI Taxonomy" id="2305248"/>
    <lineage>
        <taxon>Bacteria</taxon>
        <taxon>Pseudomonadati</taxon>
        <taxon>Pseudomonadota</taxon>
        <taxon>Gammaproteobacteria</taxon>
        <taxon>Chromatiales</taxon>
        <taxon>Ectothiorhodospiraceae</taxon>
        <taxon>Candidatus Macondimonas</taxon>
    </lineage>
</organism>
<accession>A0A4Z0F5I3</accession>
<reference evidence="2 3" key="1">
    <citation type="journal article" date="2019" name="ISME J.">
        <title>Candidatus Macondimonas diazotrophica, a novel gammaproteobacterial genus dominating crude-oil-contaminated coastal sediments.</title>
        <authorList>
            <person name="Karthikeyan S."/>
            <person name="Konstantinidis K."/>
        </authorList>
    </citation>
    <scope>NUCLEOTIDE SEQUENCE [LARGE SCALE GENOMIC DNA]</scope>
    <source>
        <strain evidence="2 3">KTK01</strain>
    </source>
</reference>
<dbReference type="Proteomes" id="UP000297890">
    <property type="component" value="Unassembled WGS sequence"/>
</dbReference>
<dbReference type="OrthoDB" id="9813456at2"/>